<organism evidence="1 2">
    <name type="scientific">Roseateles violae</name>
    <dbReference type="NCBI Taxonomy" id="3058042"/>
    <lineage>
        <taxon>Bacteria</taxon>
        <taxon>Pseudomonadati</taxon>
        <taxon>Pseudomonadota</taxon>
        <taxon>Betaproteobacteria</taxon>
        <taxon>Burkholderiales</taxon>
        <taxon>Sphaerotilaceae</taxon>
        <taxon>Roseateles</taxon>
    </lineage>
</organism>
<dbReference type="RefSeq" id="WP_290357171.1">
    <property type="nucleotide sequence ID" value="NZ_JAUHHC010000001.1"/>
</dbReference>
<reference evidence="1 2" key="1">
    <citation type="submission" date="2023-06" db="EMBL/GenBank/DDBJ databases">
        <title>Pelomonas sp. PFR6 16S ribosomal RNA gene Genome sequencing and assembly.</title>
        <authorList>
            <person name="Woo H."/>
        </authorList>
    </citation>
    <scope>NUCLEOTIDE SEQUENCE [LARGE SCALE GENOMIC DNA]</scope>
    <source>
        <strain evidence="1 2">PFR6</strain>
    </source>
</reference>
<accession>A0ABT8DLR3</accession>
<proteinExistence type="predicted"/>
<comment type="caution">
    <text evidence="1">The sequence shown here is derived from an EMBL/GenBank/DDBJ whole genome shotgun (WGS) entry which is preliminary data.</text>
</comment>
<name>A0ABT8DLR3_9BURK</name>
<evidence type="ECO:0000313" key="2">
    <source>
        <dbReference type="Proteomes" id="UP001228044"/>
    </source>
</evidence>
<sequence length="300" mass="32913">MAIERWGSLSVRDHLDTADLVANVLLYDRLVMPVMSSHDERDERAYWIAQGWDPDLQRKRLDQLEELAICRPWNAERRAMFKTRLELLNAEREDARHIDAFAMTRAMLALEPIKEKLADVDHVEVIAAYNSAAAATQDFGIAPAGANLSQQALLLTRRLALPALDDAEDNLRLAMELSRDKSFRAKRAALFEWQEQMVEKGLAPEAAVGLLVKLTDQYNEAVEAAKVKLGWKLAFTLFKAGLGFATGGLLGAGASAALSLVQFATLDGKLAIEPGTAAPAAMFHDIEAKFGLPLTGGPPH</sequence>
<gene>
    <name evidence="1" type="ORF">QWJ38_01005</name>
</gene>
<keyword evidence="2" id="KW-1185">Reference proteome</keyword>
<protein>
    <submittedName>
        <fullName evidence="1">Uncharacterized protein</fullName>
    </submittedName>
</protein>
<dbReference type="Proteomes" id="UP001228044">
    <property type="component" value="Unassembled WGS sequence"/>
</dbReference>
<dbReference type="EMBL" id="JAUHHC010000001">
    <property type="protein sequence ID" value="MDN3918843.1"/>
    <property type="molecule type" value="Genomic_DNA"/>
</dbReference>
<evidence type="ECO:0000313" key="1">
    <source>
        <dbReference type="EMBL" id="MDN3918843.1"/>
    </source>
</evidence>